<dbReference type="Gene3D" id="2.60.120.10">
    <property type="entry name" value="Jelly Rolls"/>
    <property type="match status" value="1"/>
</dbReference>
<dbReference type="RefSeq" id="WP_176531376.1">
    <property type="nucleotide sequence ID" value="NZ_CP088022.1"/>
</dbReference>
<proteinExistence type="predicted"/>
<gene>
    <name evidence="1" type="ORF">HU230_18820</name>
</gene>
<evidence type="ECO:0000313" key="1">
    <source>
        <dbReference type="EMBL" id="NVL07757.1"/>
    </source>
</evidence>
<dbReference type="EMBL" id="JABWSX010000001">
    <property type="protein sequence ID" value="NVL07757.1"/>
    <property type="molecule type" value="Genomic_DNA"/>
</dbReference>
<sequence>MKILSKAADGGKDSGVTGFFLIECKALFSIVLLRFSKGTREAYHEHAFDAWTLWLKGRVVEHRLIGSGSRFPSCERLTFNAGQLKHTPRSCFHKIEALDTAWALSIRGPWAARWRELRSNKLVTLTHGRKVVDQGEGVVR</sequence>
<dbReference type="InterPro" id="IPR011051">
    <property type="entry name" value="RmlC_Cupin_sf"/>
</dbReference>
<protein>
    <submittedName>
        <fullName evidence="1">Uncharacterized protein</fullName>
    </submittedName>
</protein>
<comment type="caution">
    <text evidence="1">The sequence shown here is derived from an EMBL/GenBank/DDBJ whole genome shotgun (WGS) entry which is preliminary data.</text>
</comment>
<dbReference type="AlphaFoldDB" id="A0A973WQ47"/>
<reference evidence="1" key="1">
    <citation type="submission" date="2020-06" db="EMBL/GenBank/DDBJ databases">
        <title>Whole Genome Sequence of Bradyrhizobium sp. Strain 66S1MB.</title>
        <authorList>
            <person name="Bromfield E."/>
            <person name="Cloutier S."/>
        </authorList>
    </citation>
    <scope>NUCLEOTIDE SEQUENCE</scope>
    <source>
        <strain evidence="1">66S1MB</strain>
    </source>
</reference>
<organism evidence="1">
    <name type="scientific">Bradyrhizobium quebecense</name>
    <dbReference type="NCBI Taxonomy" id="2748629"/>
    <lineage>
        <taxon>Bacteria</taxon>
        <taxon>Pseudomonadati</taxon>
        <taxon>Pseudomonadota</taxon>
        <taxon>Alphaproteobacteria</taxon>
        <taxon>Hyphomicrobiales</taxon>
        <taxon>Nitrobacteraceae</taxon>
        <taxon>Bradyrhizobium</taxon>
    </lineage>
</organism>
<dbReference type="SUPFAM" id="SSF51182">
    <property type="entry name" value="RmlC-like cupins"/>
    <property type="match status" value="1"/>
</dbReference>
<name>A0A973WQ47_9BRAD</name>
<dbReference type="InterPro" id="IPR014710">
    <property type="entry name" value="RmlC-like_jellyroll"/>
</dbReference>
<accession>A0A973WQ47</accession>